<evidence type="ECO:0000313" key="1">
    <source>
        <dbReference type="EMBL" id="KAJ8437999.1"/>
    </source>
</evidence>
<keyword evidence="2" id="KW-1185">Reference proteome</keyword>
<dbReference type="EMBL" id="JAKOGI010000273">
    <property type="protein sequence ID" value="KAJ8437999.1"/>
    <property type="molecule type" value="Genomic_DNA"/>
</dbReference>
<comment type="caution">
    <text evidence="1">The sequence shown here is derived from an EMBL/GenBank/DDBJ whole genome shotgun (WGS) entry which is preliminary data.</text>
</comment>
<sequence length="158" mass="17609">MADMLEDAWSKLSLSLTEEEPKVVVFEDVAGEGRGVALSLLGKLMTEGSFSARLMKNILKNIRQPSKGLVIRDLDNHPFVFEFFPVANRRHVGKFVDYEEGYMFGGTNPCAFVLILTFKNLCGVALFVKLPDFYNGCGSRHVVNACEIMREIAGDVEL</sequence>
<dbReference type="AlphaFoldDB" id="A0A9Q1QDR8"/>
<dbReference type="Proteomes" id="UP001153076">
    <property type="component" value="Unassembled WGS sequence"/>
</dbReference>
<protein>
    <submittedName>
        <fullName evidence="1">Uncharacterized protein</fullName>
    </submittedName>
</protein>
<name>A0A9Q1QDR8_9CARY</name>
<evidence type="ECO:0000313" key="2">
    <source>
        <dbReference type="Proteomes" id="UP001153076"/>
    </source>
</evidence>
<proteinExistence type="predicted"/>
<reference evidence="1" key="1">
    <citation type="submission" date="2022-04" db="EMBL/GenBank/DDBJ databases">
        <title>Carnegiea gigantea Genome sequencing and assembly v2.</title>
        <authorList>
            <person name="Copetti D."/>
            <person name="Sanderson M.J."/>
            <person name="Burquez A."/>
            <person name="Wojciechowski M.F."/>
        </authorList>
    </citation>
    <scope>NUCLEOTIDE SEQUENCE</scope>
    <source>
        <strain evidence="1">SGP5-SGP5p</strain>
        <tissue evidence="1">Aerial part</tissue>
    </source>
</reference>
<gene>
    <name evidence="1" type="ORF">Cgig2_029980</name>
</gene>
<organism evidence="1 2">
    <name type="scientific">Carnegiea gigantea</name>
    <dbReference type="NCBI Taxonomy" id="171969"/>
    <lineage>
        <taxon>Eukaryota</taxon>
        <taxon>Viridiplantae</taxon>
        <taxon>Streptophyta</taxon>
        <taxon>Embryophyta</taxon>
        <taxon>Tracheophyta</taxon>
        <taxon>Spermatophyta</taxon>
        <taxon>Magnoliopsida</taxon>
        <taxon>eudicotyledons</taxon>
        <taxon>Gunneridae</taxon>
        <taxon>Pentapetalae</taxon>
        <taxon>Caryophyllales</taxon>
        <taxon>Cactineae</taxon>
        <taxon>Cactaceae</taxon>
        <taxon>Cactoideae</taxon>
        <taxon>Echinocereeae</taxon>
        <taxon>Carnegiea</taxon>
    </lineage>
</organism>
<accession>A0A9Q1QDR8</accession>